<evidence type="ECO:0000256" key="1">
    <source>
        <dbReference type="SAM" id="MobiDB-lite"/>
    </source>
</evidence>
<comment type="caution">
    <text evidence="2">The sequence shown here is derived from an EMBL/GenBank/DDBJ whole genome shotgun (WGS) entry which is preliminary data.</text>
</comment>
<proteinExistence type="predicted"/>
<sequence>MHRSCRAHRSYPEPRGRLEPRRPGPRSLPWRLAVRYPALFPVWCRGPYQVRRSPERQPRLLRRRLRRRPVRSRARQVPPGRLERPGQRV</sequence>
<gene>
    <name evidence="2" type="ORF">ATE80_18010</name>
</gene>
<evidence type="ECO:0000313" key="3">
    <source>
        <dbReference type="Proteomes" id="UP000054011"/>
    </source>
</evidence>
<keyword evidence="3" id="KW-1185">Reference proteome</keyword>
<accession>A0A100Y4I6</accession>
<evidence type="ECO:0000313" key="2">
    <source>
        <dbReference type="EMBL" id="KUH37498.1"/>
    </source>
</evidence>
<protein>
    <submittedName>
        <fullName evidence="2">Uncharacterized protein</fullName>
    </submittedName>
</protein>
<dbReference type="Proteomes" id="UP000054011">
    <property type="component" value="Unassembled WGS sequence"/>
</dbReference>
<organism evidence="2 3">
    <name type="scientific">Streptomyces kanasensis</name>
    <dbReference type="NCBI Taxonomy" id="936756"/>
    <lineage>
        <taxon>Bacteria</taxon>
        <taxon>Bacillati</taxon>
        <taxon>Actinomycetota</taxon>
        <taxon>Actinomycetes</taxon>
        <taxon>Kitasatosporales</taxon>
        <taxon>Streptomycetaceae</taxon>
        <taxon>Streptomyces</taxon>
    </lineage>
</organism>
<feature type="compositionally biased region" description="Basic residues" evidence="1">
    <location>
        <begin position="59"/>
        <end position="74"/>
    </location>
</feature>
<feature type="region of interest" description="Disordered" evidence="1">
    <location>
        <begin position="1"/>
        <end position="28"/>
    </location>
</feature>
<reference evidence="2 3" key="1">
    <citation type="submission" date="2015-11" db="EMBL/GenBank/DDBJ databases">
        <title>Genome-wide analysis reveals the secondary metabolome in Streptomyces kanasensis ZX01.</title>
        <authorList>
            <person name="Zhang G."/>
            <person name="Han L."/>
            <person name="Feng J."/>
            <person name="Zhang X."/>
        </authorList>
    </citation>
    <scope>NUCLEOTIDE SEQUENCE [LARGE SCALE GENOMIC DNA]</scope>
    <source>
        <strain evidence="2 3">ZX01</strain>
    </source>
</reference>
<dbReference type="AlphaFoldDB" id="A0A100Y4I6"/>
<name>A0A100Y4I6_9ACTN</name>
<feature type="region of interest" description="Disordered" evidence="1">
    <location>
        <begin position="53"/>
        <end position="89"/>
    </location>
</feature>
<feature type="compositionally biased region" description="Basic and acidic residues" evidence="1">
    <location>
        <begin position="10"/>
        <end position="22"/>
    </location>
</feature>
<dbReference type="EMBL" id="LNSV01000045">
    <property type="protein sequence ID" value="KUH37498.1"/>
    <property type="molecule type" value="Genomic_DNA"/>
</dbReference>